<evidence type="ECO:0000256" key="1">
    <source>
        <dbReference type="SAM" id="MobiDB-lite"/>
    </source>
</evidence>
<keyword evidence="3" id="KW-1185">Reference proteome</keyword>
<reference evidence="2" key="1">
    <citation type="journal article" date="2020" name="Stud. Mycol.">
        <title>101 Dothideomycetes genomes: a test case for predicting lifestyles and emergence of pathogens.</title>
        <authorList>
            <person name="Haridas S."/>
            <person name="Albert R."/>
            <person name="Binder M."/>
            <person name="Bloem J."/>
            <person name="Labutti K."/>
            <person name="Salamov A."/>
            <person name="Andreopoulos B."/>
            <person name="Baker S."/>
            <person name="Barry K."/>
            <person name="Bills G."/>
            <person name="Bluhm B."/>
            <person name="Cannon C."/>
            <person name="Castanera R."/>
            <person name="Culley D."/>
            <person name="Daum C."/>
            <person name="Ezra D."/>
            <person name="Gonzalez J."/>
            <person name="Henrissat B."/>
            <person name="Kuo A."/>
            <person name="Liang C."/>
            <person name="Lipzen A."/>
            <person name="Lutzoni F."/>
            <person name="Magnuson J."/>
            <person name="Mondo S."/>
            <person name="Nolan M."/>
            <person name="Ohm R."/>
            <person name="Pangilinan J."/>
            <person name="Park H.-J."/>
            <person name="Ramirez L."/>
            <person name="Alfaro M."/>
            <person name="Sun H."/>
            <person name="Tritt A."/>
            <person name="Yoshinaga Y."/>
            <person name="Zwiers L.-H."/>
            <person name="Turgeon B."/>
            <person name="Goodwin S."/>
            <person name="Spatafora J."/>
            <person name="Crous P."/>
            <person name="Grigoriev I."/>
        </authorList>
    </citation>
    <scope>NUCLEOTIDE SEQUENCE</scope>
    <source>
        <strain evidence="2">HMLAC05119</strain>
    </source>
</reference>
<gene>
    <name evidence="2" type="ORF">BDU57DRAFT_453588</name>
</gene>
<dbReference type="EMBL" id="ML979137">
    <property type="protein sequence ID" value="KAF1914352.1"/>
    <property type="molecule type" value="Genomic_DNA"/>
</dbReference>
<name>A0A6A5QG57_AMPQU</name>
<organism evidence="2 3">
    <name type="scientific">Ampelomyces quisqualis</name>
    <name type="common">Powdery mildew agent</name>
    <dbReference type="NCBI Taxonomy" id="50730"/>
    <lineage>
        <taxon>Eukaryota</taxon>
        <taxon>Fungi</taxon>
        <taxon>Dikarya</taxon>
        <taxon>Ascomycota</taxon>
        <taxon>Pezizomycotina</taxon>
        <taxon>Dothideomycetes</taxon>
        <taxon>Pleosporomycetidae</taxon>
        <taxon>Pleosporales</taxon>
        <taxon>Pleosporineae</taxon>
        <taxon>Phaeosphaeriaceae</taxon>
        <taxon>Ampelomyces</taxon>
    </lineage>
</organism>
<evidence type="ECO:0000313" key="3">
    <source>
        <dbReference type="Proteomes" id="UP000800096"/>
    </source>
</evidence>
<dbReference type="Proteomes" id="UP000800096">
    <property type="component" value="Unassembled WGS sequence"/>
</dbReference>
<feature type="compositionally biased region" description="Polar residues" evidence="1">
    <location>
        <begin position="24"/>
        <end position="58"/>
    </location>
</feature>
<proteinExistence type="predicted"/>
<evidence type="ECO:0000313" key="2">
    <source>
        <dbReference type="EMBL" id="KAF1914352.1"/>
    </source>
</evidence>
<dbReference type="AlphaFoldDB" id="A0A6A5QG57"/>
<feature type="non-terminal residue" evidence="2">
    <location>
        <position position="1"/>
    </location>
</feature>
<sequence>NLPYQQQPGASPYLAGSPGGFQNGGQANLSGLGSPPYNNTMSPGAGRSNQNGNGTPSMGGSFDNGPFSHQLP</sequence>
<feature type="region of interest" description="Disordered" evidence="1">
    <location>
        <begin position="1"/>
        <end position="72"/>
    </location>
</feature>
<accession>A0A6A5QG57</accession>
<protein>
    <submittedName>
        <fullName evidence="2">Uncharacterized protein</fullName>
    </submittedName>
</protein>